<evidence type="ECO:0000313" key="4">
    <source>
        <dbReference type="Proteomes" id="UP001188597"/>
    </source>
</evidence>
<name>A0AA89B8E3_9ASTE</name>
<gene>
    <name evidence="3" type="ORF">RJ639_039810</name>
</gene>
<dbReference type="Gene3D" id="3.80.10.10">
    <property type="entry name" value="Ribonuclease Inhibitor"/>
    <property type="match status" value="2"/>
</dbReference>
<keyword evidence="4" id="KW-1185">Reference proteome</keyword>
<reference evidence="3" key="1">
    <citation type="submission" date="2022-12" db="EMBL/GenBank/DDBJ databases">
        <title>Draft genome assemblies for two species of Escallonia (Escalloniales).</title>
        <authorList>
            <person name="Chanderbali A."/>
            <person name="Dervinis C."/>
            <person name="Anghel I."/>
            <person name="Soltis D."/>
            <person name="Soltis P."/>
            <person name="Zapata F."/>
        </authorList>
    </citation>
    <scope>NUCLEOTIDE SEQUENCE</scope>
    <source>
        <strain evidence="3">UCBG64.0493</strain>
        <tissue evidence="3">Leaf</tissue>
    </source>
</reference>
<protein>
    <recommendedName>
        <fullName evidence="2">Disease resistance protein At4g27190-like leucine-rich repeats domain-containing protein</fullName>
    </recommendedName>
</protein>
<dbReference type="PANTHER" id="PTHR33463:SF209">
    <property type="entry name" value="DISEASE RESISTANCE PROTEIN RPS2-LIKE"/>
    <property type="match status" value="1"/>
</dbReference>
<evidence type="ECO:0000256" key="1">
    <source>
        <dbReference type="ARBA" id="ARBA00022821"/>
    </source>
</evidence>
<dbReference type="EMBL" id="JAVXUP010000421">
    <property type="protein sequence ID" value="KAK3028352.1"/>
    <property type="molecule type" value="Genomic_DNA"/>
</dbReference>
<feature type="domain" description="Disease resistance protein At4g27190-like leucine-rich repeats" evidence="2">
    <location>
        <begin position="228"/>
        <end position="338"/>
    </location>
</feature>
<dbReference type="Proteomes" id="UP001188597">
    <property type="component" value="Unassembled WGS sequence"/>
</dbReference>
<comment type="caution">
    <text evidence="3">The sequence shown here is derived from an EMBL/GenBank/DDBJ whole genome shotgun (WGS) entry which is preliminary data.</text>
</comment>
<dbReference type="InterPro" id="IPR057135">
    <property type="entry name" value="At4g27190-like_LRR"/>
</dbReference>
<accession>A0AA89B8E3</accession>
<organism evidence="3 4">
    <name type="scientific">Escallonia herrerae</name>
    <dbReference type="NCBI Taxonomy" id="1293975"/>
    <lineage>
        <taxon>Eukaryota</taxon>
        <taxon>Viridiplantae</taxon>
        <taxon>Streptophyta</taxon>
        <taxon>Embryophyta</taxon>
        <taxon>Tracheophyta</taxon>
        <taxon>Spermatophyta</taxon>
        <taxon>Magnoliopsida</taxon>
        <taxon>eudicotyledons</taxon>
        <taxon>Gunneridae</taxon>
        <taxon>Pentapetalae</taxon>
        <taxon>asterids</taxon>
        <taxon>campanulids</taxon>
        <taxon>Escalloniales</taxon>
        <taxon>Escalloniaceae</taxon>
        <taxon>Escallonia</taxon>
    </lineage>
</organism>
<dbReference type="PANTHER" id="PTHR33463">
    <property type="entry name" value="NB-ARC DOMAIN-CONTAINING PROTEIN-RELATED"/>
    <property type="match status" value="1"/>
</dbReference>
<keyword evidence="1" id="KW-0611">Plant defense</keyword>
<evidence type="ECO:0000259" key="2">
    <source>
        <dbReference type="Pfam" id="PF23247"/>
    </source>
</evidence>
<sequence length="461" mass="51934">MEKLLVLDLHCTGITKLPPSVSWLKRLKVLYLNGCTGLVELPPEIGELQDLEVLDIRGSKVKDLPDQIKGLSPSSRDEEKNQAVEFNRNVISKISDLKELVIDVESLQHLWNGMLNAILENVRSWTKLATFPLCFLDGVVDIIQVKDDTLKLCIPEEANLGSFVRKLDDFHFDPDSSIFQVSIGWMPPDFRIPESWPYESYVKYYSGEGDHLRVSKLLAKAGALILVNHNDLKHLHSSCSPSGLNGIQGCLIENCNKITTIVDGNTREDSPILPNLGQLYIKNLLELESLWVGPVQLGSLSKLQTLVLSGCPKLTTIFSHGIIEQLTRIQHLEIENCDRIKEIIMKSENRGLGPRVLPQVVKLILLDMPELRSIWSDDSLEWPSLERLQMALRWKVSVHEPKFYGDVEFSIDEPKFFGHVEFRWPQDGRQSADYGYLEGFSALFISWGSRGGVQVGAAVTP</sequence>
<dbReference type="Pfam" id="PF23247">
    <property type="entry name" value="LRR_RPS2"/>
    <property type="match status" value="1"/>
</dbReference>
<evidence type="ECO:0000313" key="3">
    <source>
        <dbReference type="EMBL" id="KAK3028352.1"/>
    </source>
</evidence>
<dbReference type="SUPFAM" id="SSF52058">
    <property type="entry name" value="L domain-like"/>
    <property type="match status" value="1"/>
</dbReference>
<dbReference type="InterPro" id="IPR032675">
    <property type="entry name" value="LRR_dom_sf"/>
</dbReference>
<dbReference type="AlphaFoldDB" id="A0AA89B8E3"/>
<proteinExistence type="predicted"/>
<dbReference type="InterPro" id="IPR050905">
    <property type="entry name" value="Plant_NBS-LRR"/>
</dbReference>